<name>A0A2Z4IJA7_9BACT</name>
<dbReference type="InterPro" id="IPR002716">
    <property type="entry name" value="PIN_dom"/>
</dbReference>
<dbReference type="KEGG" id="est:DN752_14355"/>
<reference evidence="2 3" key="1">
    <citation type="submission" date="2018-06" db="EMBL/GenBank/DDBJ databases">
        <title>Echinicola strongylocentroti sp. nov., isolated from a sea urchin Strongylocentrotus intermedius.</title>
        <authorList>
            <person name="Bae S.S."/>
        </authorList>
    </citation>
    <scope>NUCLEOTIDE SEQUENCE [LARGE SCALE GENOMIC DNA]</scope>
    <source>
        <strain evidence="2 3">MEBiC08714</strain>
    </source>
</reference>
<keyword evidence="3" id="KW-1185">Reference proteome</keyword>
<gene>
    <name evidence="2" type="ORF">DN752_14355</name>
</gene>
<evidence type="ECO:0000259" key="1">
    <source>
        <dbReference type="Pfam" id="PF13470"/>
    </source>
</evidence>
<protein>
    <submittedName>
        <fullName evidence="2">PIN domain-containing protein</fullName>
    </submittedName>
</protein>
<dbReference type="RefSeq" id="WP_112784588.1">
    <property type="nucleotide sequence ID" value="NZ_CP030041.1"/>
</dbReference>
<evidence type="ECO:0000313" key="3">
    <source>
        <dbReference type="Proteomes" id="UP000248688"/>
    </source>
</evidence>
<dbReference type="EMBL" id="CP030041">
    <property type="protein sequence ID" value="AWW31211.1"/>
    <property type="molecule type" value="Genomic_DNA"/>
</dbReference>
<organism evidence="2 3">
    <name type="scientific">Echinicola strongylocentroti</name>
    <dbReference type="NCBI Taxonomy" id="1795355"/>
    <lineage>
        <taxon>Bacteria</taxon>
        <taxon>Pseudomonadati</taxon>
        <taxon>Bacteroidota</taxon>
        <taxon>Cytophagia</taxon>
        <taxon>Cytophagales</taxon>
        <taxon>Cyclobacteriaceae</taxon>
        <taxon>Echinicola</taxon>
    </lineage>
</organism>
<dbReference type="OrthoDB" id="1148871at2"/>
<accession>A0A2Z4IJA7</accession>
<dbReference type="Proteomes" id="UP000248688">
    <property type="component" value="Chromosome"/>
</dbReference>
<dbReference type="Pfam" id="PF13470">
    <property type="entry name" value="PIN_3"/>
    <property type="match status" value="1"/>
</dbReference>
<evidence type="ECO:0000313" key="2">
    <source>
        <dbReference type="EMBL" id="AWW31211.1"/>
    </source>
</evidence>
<dbReference type="AlphaFoldDB" id="A0A2Z4IJA7"/>
<dbReference type="SUPFAM" id="SSF88723">
    <property type="entry name" value="PIN domain-like"/>
    <property type="match status" value="1"/>
</dbReference>
<sequence length="140" mass="16179">MATKLFLDTDVIIDFLIDRRPHSIYSANIFDLAEEGKLILYISSLSISNIHYIIRKVLGQQKSREVIHEIMSMVEVLEVSKYHIQKALKSSIKDFEDAIQHEVAYEESAIKAILTRNIRDYKNASLSIFSPEMWCNDLSD</sequence>
<feature type="domain" description="PIN" evidence="1">
    <location>
        <begin position="5"/>
        <end position="119"/>
    </location>
</feature>
<dbReference type="InterPro" id="IPR029060">
    <property type="entry name" value="PIN-like_dom_sf"/>
</dbReference>
<proteinExistence type="predicted"/>
<dbReference type="Gene3D" id="3.40.50.1010">
    <property type="entry name" value="5'-nuclease"/>
    <property type="match status" value="1"/>
</dbReference>